<dbReference type="Proteomes" id="UP000805193">
    <property type="component" value="Unassembled WGS sequence"/>
</dbReference>
<name>A0AC60QEG0_IXOPE</name>
<keyword evidence="2" id="KW-1185">Reference proteome</keyword>
<proteinExistence type="predicted"/>
<accession>A0AC60QEG0</accession>
<protein>
    <submittedName>
        <fullName evidence="1">Uncharacterized protein</fullName>
    </submittedName>
</protein>
<organism evidence="1 2">
    <name type="scientific">Ixodes persulcatus</name>
    <name type="common">Taiga tick</name>
    <dbReference type="NCBI Taxonomy" id="34615"/>
    <lineage>
        <taxon>Eukaryota</taxon>
        <taxon>Metazoa</taxon>
        <taxon>Ecdysozoa</taxon>
        <taxon>Arthropoda</taxon>
        <taxon>Chelicerata</taxon>
        <taxon>Arachnida</taxon>
        <taxon>Acari</taxon>
        <taxon>Parasitiformes</taxon>
        <taxon>Ixodida</taxon>
        <taxon>Ixodoidea</taxon>
        <taxon>Ixodidae</taxon>
        <taxon>Ixodinae</taxon>
        <taxon>Ixodes</taxon>
    </lineage>
</organism>
<sequence>MDLPATVIATFQNLRRIEKLFDAVLRTDDGTVFKVHRLVLAAACPLFKALFMADHNNLSNDVRAGAGEPPSQEMHEYWLTDISRETLALLIDFCYGVPLEERVRLDTVQYILSVAEKYKVWTSTPAYTTLSSTELIRVVQSDELQVVDEVSGTFRAIMRWVEANSEHRQADLAALLGHVRFGFCKSRCYDEVINHPFIWGNPDCEHIVASLGQLMEQLESWEGGPQLVNPEQPWLRPRVPRDVLFVIGGWSNGSAINLIETYDCRADRWLIFSSDTGVKPRAYHGVAVLDGLIYVVGGFDGTECFNSVICMEPQENKWCARSCMHYARCYVSVAVLHGSLYAMGGYDGERRTATTERYDPAENQWTLVADMHEARSDACAAVAFDRIYVVGGFTGREVLNTIEYYDPTNNTWNAIRAMNSPRSGVRVMTFREQLYVIGGFNGTNRLSSVEKYDIKRERWTDVPSMTCPRSNFAVTVLEDTIYVIGGFNGTLDIGNSKEL</sequence>
<evidence type="ECO:0000313" key="1">
    <source>
        <dbReference type="EMBL" id="KAG0432517.1"/>
    </source>
</evidence>
<evidence type="ECO:0000313" key="2">
    <source>
        <dbReference type="Proteomes" id="UP000805193"/>
    </source>
</evidence>
<gene>
    <name evidence="1" type="ORF">HPB47_020768</name>
</gene>
<reference evidence="1 2" key="1">
    <citation type="journal article" date="2020" name="Cell">
        <title>Large-Scale Comparative Analyses of Tick Genomes Elucidate Their Genetic Diversity and Vector Capacities.</title>
        <authorList>
            <consortium name="Tick Genome and Microbiome Consortium (TIGMIC)"/>
            <person name="Jia N."/>
            <person name="Wang J."/>
            <person name="Shi W."/>
            <person name="Du L."/>
            <person name="Sun Y."/>
            <person name="Zhan W."/>
            <person name="Jiang J.F."/>
            <person name="Wang Q."/>
            <person name="Zhang B."/>
            <person name="Ji P."/>
            <person name="Bell-Sakyi L."/>
            <person name="Cui X.M."/>
            <person name="Yuan T.T."/>
            <person name="Jiang B.G."/>
            <person name="Yang W.F."/>
            <person name="Lam T.T."/>
            <person name="Chang Q.C."/>
            <person name="Ding S.J."/>
            <person name="Wang X.J."/>
            <person name="Zhu J.G."/>
            <person name="Ruan X.D."/>
            <person name="Zhao L."/>
            <person name="Wei J.T."/>
            <person name="Ye R.Z."/>
            <person name="Que T.C."/>
            <person name="Du C.H."/>
            <person name="Zhou Y.H."/>
            <person name="Cheng J.X."/>
            <person name="Dai P.F."/>
            <person name="Guo W.B."/>
            <person name="Han X.H."/>
            <person name="Huang E.J."/>
            <person name="Li L.F."/>
            <person name="Wei W."/>
            <person name="Gao Y.C."/>
            <person name="Liu J.Z."/>
            <person name="Shao H.Z."/>
            <person name="Wang X."/>
            <person name="Wang C.C."/>
            <person name="Yang T.C."/>
            <person name="Huo Q.B."/>
            <person name="Li W."/>
            <person name="Chen H.Y."/>
            <person name="Chen S.E."/>
            <person name="Zhou L.G."/>
            <person name="Ni X.B."/>
            <person name="Tian J.H."/>
            <person name="Sheng Y."/>
            <person name="Liu T."/>
            <person name="Pan Y.S."/>
            <person name="Xia L.Y."/>
            <person name="Li J."/>
            <person name="Zhao F."/>
            <person name="Cao W.C."/>
        </authorList>
    </citation>
    <scope>NUCLEOTIDE SEQUENCE [LARGE SCALE GENOMIC DNA]</scope>
    <source>
        <strain evidence="1">Iper-2018</strain>
    </source>
</reference>
<dbReference type="EMBL" id="JABSTQ010009143">
    <property type="protein sequence ID" value="KAG0432517.1"/>
    <property type="molecule type" value="Genomic_DNA"/>
</dbReference>
<comment type="caution">
    <text evidence="1">The sequence shown here is derived from an EMBL/GenBank/DDBJ whole genome shotgun (WGS) entry which is preliminary data.</text>
</comment>